<feature type="transmembrane region" description="Helical" evidence="8">
    <location>
        <begin position="25"/>
        <end position="44"/>
    </location>
</feature>
<feature type="transmembrane region" description="Helical" evidence="8">
    <location>
        <begin position="176"/>
        <end position="203"/>
    </location>
</feature>
<dbReference type="GO" id="GO:0006508">
    <property type="term" value="P:proteolysis"/>
    <property type="evidence" value="ECO:0007669"/>
    <property type="project" value="UniProtKB-KW"/>
</dbReference>
<keyword evidence="7 8" id="KW-0472">Membrane</keyword>
<evidence type="ECO:0000256" key="7">
    <source>
        <dbReference type="ARBA" id="ARBA00023136"/>
    </source>
</evidence>
<dbReference type="NCBIfam" id="TIGR04178">
    <property type="entry name" value="exo_archaeo"/>
    <property type="match status" value="1"/>
</dbReference>
<evidence type="ECO:0000256" key="5">
    <source>
        <dbReference type="ARBA" id="ARBA00022801"/>
    </source>
</evidence>
<evidence type="ECO:0000256" key="8">
    <source>
        <dbReference type="SAM" id="Phobius"/>
    </source>
</evidence>
<feature type="transmembrane region" description="Helical" evidence="8">
    <location>
        <begin position="288"/>
        <end position="312"/>
    </location>
</feature>
<evidence type="ECO:0000256" key="1">
    <source>
        <dbReference type="ARBA" id="ARBA00004651"/>
    </source>
</evidence>
<keyword evidence="2" id="KW-1003">Cell membrane</keyword>
<dbReference type="GO" id="GO:0008233">
    <property type="term" value="F:peptidase activity"/>
    <property type="evidence" value="ECO:0007669"/>
    <property type="project" value="UniProtKB-KW"/>
</dbReference>
<comment type="subcellular location">
    <subcellularLocation>
        <location evidence="1">Cell membrane</location>
        <topology evidence="1">Multi-pass membrane protein</topology>
    </subcellularLocation>
</comment>
<keyword evidence="5" id="KW-0378">Hydrolase</keyword>
<dbReference type="AlphaFoldDB" id="A0A7C4QN91"/>
<proteinExistence type="predicted"/>
<comment type="caution">
    <text evidence="9">The sequence shown here is derived from an EMBL/GenBank/DDBJ whole genome shotgun (WGS) entry which is preliminary data.</text>
</comment>
<evidence type="ECO:0000256" key="4">
    <source>
        <dbReference type="ARBA" id="ARBA00022692"/>
    </source>
</evidence>
<dbReference type="Pfam" id="PF09721">
    <property type="entry name" value="Exosortase_EpsH"/>
    <property type="match status" value="2"/>
</dbReference>
<feature type="transmembrane region" description="Helical" evidence="8">
    <location>
        <begin position="116"/>
        <end position="134"/>
    </location>
</feature>
<accession>A0A7C4QN91</accession>
<evidence type="ECO:0000256" key="3">
    <source>
        <dbReference type="ARBA" id="ARBA00022670"/>
    </source>
</evidence>
<feature type="transmembrane region" description="Helical" evidence="8">
    <location>
        <begin position="258"/>
        <end position="276"/>
    </location>
</feature>
<keyword evidence="4 8" id="KW-0812">Transmembrane</keyword>
<dbReference type="EMBL" id="DSVQ01000006">
    <property type="protein sequence ID" value="HGT38145.1"/>
    <property type="molecule type" value="Genomic_DNA"/>
</dbReference>
<keyword evidence="6 8" id="KW-1133">Transmembrane helix</keyword>
<dbReference type="InterPro" id="IPR019127">
    <property type="entry name" value="Exosortase"/>
</dbReference>
<feature type="transmembrane region" description="Helical" evidence="8">
    <location>
        <begin position="141"/>
        <end position="164"/>
    </location>
</feature>
<evidence type="ECO:0000313" key="9">
    <source>
        <dbReference type="EMBL" id="HGT38145.1"/>
    </source>
</evidence>
<sequence>MTGTQSATPTEASPSMWSAGWNRRFVQKLAAFNILAGVFGWSYATTFAQMAERWTNTPEYSHGWLIPLFSLWLIGRHRASRREGWLSPSNLAGSLCIGVGLYLGTQLPSQPGWNPAIPSVMTCCGAATLLAGWLHVPERGAWLWGGLVLLAGAIFRIGTTFYFYEWFDELSVIPVLLGLALIVFGVALPRGMLSGICFLVFMVPLPYRLENFLRAPLRGVATNASTFVLQTLGFPALAEGFVISIGETRLGVAEACSGLSMLMVFGALTAGVVLLVKRPWWYRALLCLSWPAIAIVANVFRIVVTAALYSWGYEKFADVTYHDLAGLAMMPVGMVLLWAVMAYLDRLFVLEVERRVSPFMLELPSAQHEVALQ</sequence>
<name>A0A7C4QN91_9PLAN</name>
<keyword evidence="3" id="KW-0645">Protease</keyword>
<gene>
    <name evidence="9" type="ORF">ENS64_02585</name>
</gene>
<dbReference type="InterPro" id="IPR026392">
    <property type="entry name" value="Exo/Archaeosortase_dom"/>
</dbReference>
<organism evidence="9">
    <name type="scientific">Schlesneria paludicola</name>
    <dbReference type="NCBI Taxonomy" id="360056"/>
    <lineage>
        <taxon>Bacteria</taxon>
        <taxon>Pseudomonadati</taxon>
        <taxon>Planctomycetota</taxon>
        <taxon>Planctomycetia</taxon>
        <taxon>Planctomycetales</taxon>
        <taxon>Planctomycetaceae</taxon>
        <taxon>Schlesneria</taxon>
    </lineage>
</organism>
<feature type="transmembrane region" description="Helical" evidence="8">
    <location>
        <begin position="85"/>
        <end position="104"/>
    </location>
</feature>
<dbReference type="GO" id="GO:0005886">
    <property type="term" value="C:plasma membrane"/>
    <property type="evidence" value="ECO:0007669"/>
    <property type="project" value="UniProtKB-SubCell"/>
</dbReference>
<evidence type="ECO:0000256" key="6">
    <source>
        <dbReference type="ARBA" id="ARBA00022989"/>
    </source>
</evidence>
<evidence type="ECO:0000256" key="2">
    <source>
        <dbReference type="ARBA" id="ARBA00022475"/>
    </source>
</evidence>
<protein>
    <submittedName>
        <fullName evidence="9">Exosortase/archaeosortase family protein</fullName>
    </submittedName>
</protein>
<feature type="transmembrane region" description="Helical" evidence="8">
    <location>
        <begin position="224"/>
        <end position="246"/>
    </location>
</feature>
<reference evidence="9" key="1">
    <citation type="journal article" date="2020" name="mSystems">
        <title>Genome- and Community-Level Interaction Insights into Carbon Utilization and Element Cycling Functions of Hydrothermarchaeota in Hydrothermal Sediment.</title>
        <authorList>
            <person name="Zhou Z."/>
            <person name="Liu Y."/>
            <person name="Xu W."/>
            <person name="Pan J."/>
            <person name="Luo Z.H."/>
            <person name="Li M."/>
        </authorList>
    </citation>
    <scope>NUCLEOTIDE SEQUENCE [LARGE SCALE GENOMIC DNA]</scope>
    <source>
        <strain evidence="9">SpSt-508</strain>
    </source>
</reference>
<feature type="transmembrane region" description="Helical" evidence="8">
    <location>
        <begin position="324"/>
        <end position="344"/>
    </location>
</feature>